<keyword evidence="1" id="KW-0812">Transmembrane</keyword>
<dbReference type="Proteomes" id="UP000199138">
    <property type="component" value="Unassembled WGS sequence"/>
</dbReference>
<reference evidence="2 3" key="1">
    <citation type="submission" date="2016-10" db="EMBL/GenBank/DDBJ databases">
        <authorList>
            <person name="de Groot N.N."/>
        </authorList>
    </citation>
    <scope>NUCLEOTIDE SEQUENCE [LARGE SCALE GENOMIC DNA]</scope>
    <source>
        <strain evidence="2 3">CGMCC 1.12333</strain>
    </source>
</reference>
<gene>
    <name evidence="2" type="ORF">SAMN05216480_10237</name>
</gene>
<dbReference type="AlphaFoldDB" id="A0A1I7FMV1"/>
<dbReference type="PROSITE" id="PS51257">
    <property type="entry name" value="PROKAR_LIPOPROTEIN"/>
    <property type="match status" value="1"/>
</dbReference>
<evidence type="ECO:0000256" key="1">
    <source>
        <dbReference type="SAM" id="Phobius"/>
    </source>
</evidence>
<dbReference type="EMBL" id="FPBK01000002">
    <property type="protein sequence ID" value="SFU37468.1"/>
    <property type="molecule type" value="Genomic_DNA"/>
</dbReference>
<evidence type="ECO:0000313" key="2">
    <source>
        <dbReference type="EMBL" id="SFU37468.1"/>
    </source>
</evidence>
<name>A0A1I7FMV1_9FLAO</name>
<sequence length="42" mass="4817">MSKHYAYAVCLVFISIFIWFGCEEPKKTSETDMEVSEPTAIN</sequence>
<dbReference type="STRING" id="1224947.SAMN05216480_10237"/>
<keyword evidence="3" id="KW-1185">Reference proteome</keyword>
<accession>A0A1I7FMV1</accession>
<organism evidence="2 3">
    <name type="scientific">Pustulibacterium marinum</name>
    <dbReference type="NCBI Taxonomy" id="1224947"/>
    <lineage>
        <taxon>Bacteria</taxon>
        <taxon>Pseudomonadati</taxon>
        <taxon>Bacteroidota</taxon>
        <taxon>Flavobacteriia</taxon>
        <taxon>Flavobacteriales</taxon>
        <taxon>Flavobacteriaceae</taxon>
        <taxon>Pustulibacterium</taxon>
    </lineage>
</organism>
<keyword evidence="1" id="KW-1133">Transmembrane helix</keyword>
<feature type="transmembrane region" description="Helical" evidence="1">
    <location>
        <begin position="6"/>
        <end position="22"/>
    </location>
</feature>
<protein>
    <submittedName>
        <fullName evidence="2">Uncharacterized protein</fullName>
    </submittedName>
</protein>
<proteinExistence type="predicted"/>
<evidence type="ECO:0000313" key="3">
    <source>
        <dbReference type="Proteomes" id="UP000199138"/>
    </source>
</evidence>
<dbReference type="RefSeq" id="WP_262501682.1">
    <property type="nucleotide sequence ID" value="NZ_FPBK01000002.1"/>
</dbReference>
<keyword evidence="1" id="KW-0472">Membrane</keyword>